<sequence length="221" mass="24031">MLNGGGVDARLAEQRREVIRIARRMVADRLVVGTSGNVSVRCGDLVAVTPSGVDYEDLRVPDIPLVDLDGNVVEGDLKPTSELPMHLTAYREHDAGAVVHTHSLNATALSLLRDDVPAVHYQLADFGGAVRVARYATFGSPELAESMSQALAGRTGCVLRNHGTITIAETLPKAYHRARQLEWLCELWLTAARVGDPHLLSDEELARCAKLFATYGQNPRN</sequence>
<dbReference type="Gene3D" id="3.40.225.10">
    <property type="entry name" value="Class II aldolase/adducin N-terminal domain"/>
    <property type="match status" value="1"/>
</dbReference>
<dbReference type="AlphaFoldDB" id="A0A917JT31"/>
<dbReference type="Proteomes" id="UP001500220">
    <property type="component" value="Unassembled WGS sequence"/>
</dbReference>
<keyword evidence="7" id="KW-1185">Reference proteome</keyword>
<evidence type="ECO:0000313" key="6">
    <source>
        <dbReference type="Proteomes" id="UP000597989"/>
    </source>
</evidence>
<dbReference type="SUPFAM" id="SSF53639">
    <property type="entry name" value="AraD/HMP-PK domain-like"/>
    <property type="match status" value="1"/>
</dbReference>
<dbReference type="PANTHER" id="PTHR22789:SF0">
    <property type="entry name" value="3-OXO-TETRONATE 4-PHOSPHATE DECARBOXYLASE-RELATED"/>
    <property type="match status" value="1"/>
</dbReference>
<dbReference type="SMART" id="SM01007">
    <property type="entry name" value="Aldolase_II"/>
    <property type="match status" value="1"/>
</dbReference>
<dbReference type="Proteomes" id="UP000597989">
    <property type="component" value="Unassembled WGS sequence"/>
</dbReference>
<evidence type="ECO:0000313" key="5">
    <source>
        <dbReference type="EMBL" id="GGI85173.1"/>
    </source>
</evidence>
<reference evidence="4" key="1">
    <citation type="journal article" date="2014" name="Int. J. Syst. Evol. Microbiol.">
        <title>Complete genome of a new Firmicutes species belonging to the dominant human colonic microbiota ('Ruminococcus bicirculans') reveals two chromosomes and a selective capacity to utilize plant glucans.</title>
        <authorList>
            <consortium name="NISC Comparative Sequencing Program"/>
            <person name="Wegmann U."/>
            <person name="Louis P."/>
            <person name="Goesmann A."/>
            <person name="Henrissat B."/>
            <person name="Duncan S.H."/>
            <person name="Flint H.J."/>
        </authorList>
    </citation>
    <scope>NUCLEOTIDE SEQUENCE</scope>
    <source>
        <strain evidence="4">JCM 10664</strain>
    </source>
</reference>
<proteinExistence type="predicted"/>
<dbReference type="GO" id="GO:0016832">
    <property type="term" value="F:aldehyde-lyase activity"/>
    <property type="evidence" value="ECO:0007669"/>
    <property type="project" value="TreeGrafter"/>
</dbReference>
<evidence type="ECO:0000313" key="4">
    <source>
        <dbReference type="EMBL" id="GAA0518415.1"/>
    </source>
</evidence>
<reference evidence="4" key="5">
    <citation type="submission" date="2023-12" db="EMBL/GenBank/DDBJ databases">
        <authorList>
            <person name="Sun Q."/>
            <person name="Inoue M."/>
        </authorList>
    </citation>
    <scope>NUCLEOTIDE SEQUENCE</scope>
    <source>
        <strain evidence="4">JCM 10664</strain>
    </source>
</reference>
<dbReference type="InterPro" id="IPR050197">
    <property type="entry name" value="Aldolase_class_II_sugar_metab"/>
</dbReference>
<comment type="caution">
    <text evidence="5">The sequence shown here is derived from an EMBL/GenBank/DDBJ whole genome shotgun (WGS) entry which is preliminary data.</text>
</comment>
<dbReference type="GO" id="GO:0005829">
    <property type="term" value="C:cytosol"/>
    <property type="evidence" value="ECO:0007669"/>
    <property type="project" value="TreeGrafter"/>
</dbReference>
<gene>
    <name evidence="5" type="primary">fucA</name>
    <name evidence="4" type="ORF">GCM10009545_20590</name>
    <name evidence="5" type="ORF">GCM10011581_22830</name>
</gene>
<evidence type="ECO:0000259" key="3">
    <source>
        <dbReference type="SMART" id="SM01007"/>
    </source>
</evidence>
<dbReference type="PANTHER" id="PTHR22789">
    <property type="entry name" value="FUCULOSE PHOSPHATE ALDOLASE"/>
    <property type="match status" value="1"/>
</dbReference>
<dbReference type="EMBL" id="BAAAHC010000008">
    <property type="protein sequence ID" value="GAA0518415.1"/>
    <property type="molecule type" value="Genomic_DNA"/>
</dbReference>
<name>A0A917JT31_9PSEU</name>
<organism evidence="5 6">
    <name type="scientific">Saccharopolyspora thermophila</name>
    <dbReference type="NCBI Taxonomy" id="89367"/>
    <lineage>
        <taxon>Bacteria</taxon>
        <taxon>Bacillati</taxon>
        <taxon>Actinomycetota</taxon>
        <taxon>Actinomycetes</taxon>
        <taxon>Pseudonocardiales</taxon>
        <taxon>Pseudonocardiaceae</taxon>
        <taxon>Saccharopolyspora</taxon>
    </lineage>
</organism>
<accession>A0A917JT31</accession>
<feature type="domain" description="Class II aldolase/adducin N-terminal" evidence="3">
    <location>
        <begin position="16"/>
        <end position="189"/>
    </location>
</feature>
<reference evidence="5 6" key="2">
    <citation type="journal article" date="2014" name="Int. J. Syst. Evol. Microbiol.">
        <title>Complete genome sequence of Corynebacterium casei LMG S-19264T (=DSM 44701T), isolated from a smear-ripened cheese.</title>
        <authorList>
            <consortium name="US DOE Joint Genome Institute (JGI-PGF)"/>
            <person name="Walter F."/>
            <person name="Albersmeier A."/>
            <person name="Kalinowski J."/>
            <person name="Ruckert C."/>
        </authorList>
    </citation>
    <scope>NUCLEOTIDE SEQUENCE [LARGE SCALE GENOMIC DNA]</scope>
    <source>
        <strain evidence="5 6">CGMCC 4.7206</strain>
    </source>
</reference>
<protein>
    <submittedName>
        <fullName evidence="4">Class II aldolase/adducin family protein</fullName>
    </submittedName>
    <submittedName>
        <fullName evidence="5">Fuculose phosphate aldolase</fullName>
    </submittedName>
</protein>
<dbReference type="Pfam" id="PF00596">
    <property type="entry name" value="Aldolase_II"/>
    <property type="match status" value="1"/>
</dbReference>
<evidence type="ECO:0000256" key="1">
    <source>
        <dbReference type="ARBA" id="ARBA00022723"/>
    </source>
</evidence>
<evidence type="ECO:0000313" key="7">
    <source>
        <dbReference type="Proteomes" id="UP001500220"/>
    </source>
</evidence>
<reference evidence="5" key="4">
    <citation type="submission" date="2020-09" db="EMBL/GenBank/DDBJ databases">
        <authorList>
            <person name="Sun Q."/>
            <person name="Zhou Y."/>
        </authorList>
    </citation>
    <scope>NUCLEOTIDE SEQUENCE</scope>
    <source>
        <strain evidence="5">CGMCC 4.7206</strain>
    </source>
</reference>
<keyword evidence="2" id="KW-0456">Lyase</keyword>
<reference evidence="7" key="3">
    <citation type="journal article" date="2019" name="Int. J. Syst. Evol. Microbiol.">
        <title>The Global Catalogue of Microorganisms (GCM) 10K type strain sequencing project: providing services to taxonomists for standard genome sequencing and annotation.</title>
        <authorList>
            <consortium name="The Broad Institute Genomics Platform"/>
            <consortium name="The Broad Institute Genome Sequencing Center for Infectious Disease"/>
            <person name="Wu L."/>
            <person name="Ma J."/>
        </authorList>
    </citation>
    <scope>NUCLEOTIDE SEQUENCE [LARGE SCALE GENOMIC DNA]</scope>
    <source>
        <strain evidence="7">JCM 10664</strain>
    </source>
</reference>
<keyword evidence="1" id="KW-0479">Metal-binding</keyword>
<evidence type="ECO:0000256" key="2">
    <source>
        <dbReference type="ARBA" id="ARBA00023239"/>
    </source>
</evidence>
<dbReference type="GO" id="GO:0019323">
    <property type="term" value="P:pentose catabolic process"/>
    <property type="evidence" value="ECO:0007669"/>
    <property type="project" value="TreeGrafter"/>
</dbReference>
<dbReference type="GO" id="GO:0046872">
    <property type="term" value="F:metal ion binding"/>
    <property type="evidence" value="ECO:0007669"/>
    <property type="project" value="UniProtKB-KW"/>
</dbReference>
<dbReference type="InterPro" id="IPR036409">
    <property type="entry name" value="Aldolase_II/adducin_N_sf"/>
</dbReference>
<dbReference type="InterPro" id="IPR001303">
    <property type="entry name" value="Aldolase_II/adducin_N"/>
</dbReference>
<dbReference type="EMBL" id="BMMT01000006">
    <property type="protein sequence ID" value="GGI85173.1"/>
    <property type="molecule type" value="Genomic_DNA"/>
</dbReference>